<evidence type="ECO:0000313" key="1">
    <source>
        <dbReference type="EMBL" id="GAA3651320.1"/>
    </source>
</evidence>
<proteinExistence type="predicted"/>
<dbReference type="RefSeq" id="WP_221855731.1">
    <property type="nucleotide sequence ID" value="NZ_BAAAYV010000005.1"/>
</dbReference>
<name>A0ABP7B8Y1_9MICO</name>
<reference evidence="2" key="1">
    <citation type="journal article" date="2019" name="Int. J. Syst. Evol. Microbiol.">
        <title>The Global Catalogue of Microorganisms (GCM) 10K type strain sequencing project: providing services to taxonomists for standard genome sequencing and annotation.</title>
        <authorList>
            <consortium name="The Broad Institute Genomics Platform"/>
            <consortium name="The Broad Institute Genome Sequencing Center for Infectious Disease"/>
            <person name="Wu L."/>
            <person name="Ma J."/>
        </authorList>
    </citation>
    <scope>NUCLEOTIDE SEQUENCE [LARGE SCALE GENOMIC DNA]</scope>
    <source>
        <strain evidence="2">JCM 16546</strain>
    </source>
</reference>
<evidence type="ECO:0000313" key="2">
    <source>
        <dbReference type="Proteomes" id="UP001410795"/>
    </source>
</evidence>
<organism evidence="1 2">
    <name type="scientific">Microbacterium marinilacus</name>
    <dbReference type="NCBI Taxonomy" id="415209"/>
    <lineage>
        <taxon>Bacteria</taxon>
        <taxon>Bacillati</taxon>
        <taxon>Actinomycetota</taxon>
        <taxon>Actinomycetes</taxon>
        <taxon>Micrococcales</taxon>
        <taxon>Microbacteriaceae</taxon>
        <taxon>Microbacterium</taxon>
    </lineage>
</organism>
<accession>A0ABP7B8Y1</accession>
<dbReference type="Proteomes" id="UP001410795">
    <property type="component" value="Unassembled WGS sequence"/>
</dbReference>
<protein>
    <submittedName>
        <fullName evidence="1">Uncharacterized protein</fullName>
    </submittedName>
</protein>
<dbReference type="EMBL" id="BAAAYV010000005">
    <property type="protein sequence ID" value="GAA3651320.1"/>
    <property type="molecule type" value="Genomic_DNA"/>
</dbReference>
<gene>
    <name evidence="1" type="ORF">GCM10022202_08720</name>
</gene>
<keyword evidence="2" id="KW-1185">Reference proteome</keyword>
<comment type="caution">
    <text evidence="1">The sequence shown here is derived from an EMBL/GenBank/DDBJ whole genome shotgun (WGS) entry which is preliminary data.</text>
</comment>
<sequence>MGVLLVVLSLVLPALLGGRLWVSSGRHVEISDPRFAIDLRVPDRLTITRVSARPDADGCATARYSFGSDLTLEAHSSACAGLEQGPRANGSHGVYVSLEDVAEPREAAEVQTRLGPAQVFVQQYTECTNLCRDFEEPVAIISLDDPDDASYPSLVLRSDRGELSRDELTEIVTSLRALEGDG</sequence>